<feature type="compositionally biased region" description="Basic residues" evidence="2">
    <location>
        <begin position="366"/>
        <end position="377"/>
    </location>
</feature>
<accession>A0A1V3WFQ9</accession>
<comment type="caution">
    <text evidence="4">The sequence shown here is derived from an EMBL/GenBank/DDBJ whole genome shotgun (WGS) entry which is preliminary data.</text>
</comment>
<dbReference type="Pfam" id="PF00823">
    <property type="entry name" value="PPE"/>
    <property type="match status" value="1"/>
</dbReference>
<evidence type="ECO:0000256" key="1">
    <source>
        <dbReference type="ARBA" id="ARBA00010652"/>
    </source>
</evidence>
<dbReference type="InterPro" id="IPR038332">
    <property type="entry name" value="PPE_sf"/>
</dbReference>
<dbReference type="GO" id="GO:0052572">
    <property type="term" value="P:response to host immune response"/>
    <property type="evidence" value="ECO:0007669"/>
    <property type="project" value="TreeGrafter"/>
</dbReference>
<evidence type="ECO:0000313" key="5">
    <source>
        <dbReference type="Proteomes" id="UP000189229"/>
    </source>
</evidence>
<feature type="domain" description="PPE" evidence="3">
    <location>
        <begin position="3"/>
        <end position="166"/>
    </location>
</feature>
<dbReference type="EMBL" id="MVBM01000010">
    <property type="protein sequence ID" value="OOK65817.1"/>
    <property type="molecule type" value="Genomic_DNA"/>
</dbReference>
<evidence type="ECO:0000256" key="2">
    <source>
        <dbReference type="SAM" id="MobiDB-lite"/>
    </source>
</evidence>
<dbReference type="SUPFAM" id="SSF140459">
    <property type="entry name" value="PE/PPE dimer-like"/>
    <property type="match status" value="1"/>
</dbReference>
<dbReference type="FunFam" id="1.20.1260.20:FF:000001">
    <property type="entry name" value="PPE family protein PPE41"/>
    <property type="match status" value="1"/>
</dbReference>
<dbReference type="Gene3D" id="1.20.1260.20">
    <property type="entry name" value="PPE superfamily"/>
    <property type="match status" value="1"/>
</dbReference>
<reference evidence="4 5" key="1">
    <citation type="submission" date="2017-02" db="EMBL/GenBank/DDBJ databases">
        <title>Complete genome sequences of Mycobacterium kansasii strains isolated from rhesus macaques.</title>
        <authorList>
            <person name="Panda A."/>
            <person name="Nagaraj S."/>
            <person name="Zhao X."/>
            <person name="Tettelin H."/>
            <person name="Detolla L.J."/>
        </authorList>
    </citation>
    <scope>NUCLEOTIDE SEQUENCE [LARGE SCALE GENOMIC DNA]</scope>
    <source>
        <strain evidence="4 5">11-3813</strain>
    </source>
</reference>
<feature type="region of interest" description="Disordered" evidence="2">
    <location>
        <begin position="323"/>
        <end position="407"/>
    </location>
</feature>
<dbReference type="InterPro" id="IPR000030">
    <property type="entry name" value="PPE_dom"/>
</dbReference>
<comment type="similarity">
    <text evidence="1">Belongs to the mycobacterial PPE family.</text>
</comment>
<dbReference type="AlphaFoldDB" id="A0A1V3WFQ9"/>
<protein>
    <submittedName>
        <fullName evidence="4">PPE family protein</fullName>
    </submittedName>
</protein>
<evidence type="ECO:0000313" key="4">
    <source>
        <dbReference type="EMBL" id="OOK65817.1"/>
    </source>
</evidence>
<proteinExistence type="inferred from homology"/>
<dbReference type="Proteomes" id="UP000189229">
    <property type="component" value="Unassembled WGS sequence"/>
</dbReference>
<evidence type="ECO:0000259" key="3">
    <source>
        <dbReference type="Pfam" id="PF00823"/>
    </source>
</evidence>
<dbReference type="PANTHER" id="PTHR46766:SF1">
    <property type="entry name" value="GLUTAMINE-RICH PROTEIN 2"/>
    <property type="match status" value="1"/>
</dbReference>
<organism evidence="4 5">
    <name type="scientific">Mycobacterium kansasii</name>
    <dbReference type="NCBI Taxonomy" id="1768"/>
    <lineage>
        <taxon>Bacteria</taxon>
        <taxon>Bacillati</taxon>
        <taxon>Actinomycetota</taxon>
        <taxon>Actinomycetes</taxon>
        <taxon>Mycobacteriales</taxon>
        <taxon>Mycobacteriaceae</taxon>
        <taxon>Mycobacterium</taxon>
    </lineage>
</organism>
<sequence>MFDFALLPPEVNSARMYTGPGSASLRTAAASWQLLAVELHSAASMYRSVVMDLTSMQWTGSSSMSMAAAVIPYVDWLTVTAEQAGHTAAQATAAATAFEQAFAMTVPPPLIAANRAELLALIATNFFGQNTAAIATTEAQYMQMWAQDATAMDDYTVASAAAWKLTPFASPQPDTNPAGRSAQHAAVTRAITKAPDNKGNWIGNLLKDIGAALTAVGLPEVGVPLYALGEFVNTLKLPKILKDDFTALDALFAWYSTMGSVTGVSGMTNGIINTEKSLGLISGVTQPVAETVPKVAPALLAPLNSIAKSLSGQQCVPVESLAVKSRPPRAARVRSDNYRCPPPGPHPKPPSPPRHSRRPPLDHTAHQRRRTRGHARPTRNALSRNGTRRRRTPIRTQNDRDVTPTIRRLTRPCWPALLSRQGLTAHTPTVFTRSVH</sequence>
<gene>
    <name evidence="4" type="ORF">BZL30_8656</name>
</gene>
<dbReference type="PANTHER" id="PTHR46766">
    <property type="entry name" value="GLUTAMINE-RICH PROTEIN 2"/>
    <property type="match status" value="1"/>
</dbReference>
<feature type="compositionally biased region" description="Pro residues" evidence="2">
    <location>
        <begin position="340"/>
        <end position="353"/>
    </location>
</feature>
<name>A0A1V3WFQ9_MYCKA</name>